<name>A0AAD8GIH8_ACIOX</name>
<sequence length="134" mass="15176">MTLEEENELEDDGPSCKSWIKKELSENEELSQTLSRGVELNSGRFYAEGQQHVASSGGVTGQRNTNKRCKVNDWKPKLDKAAPSEEELCHFNTFQYWRVPLPGVDLSELQDPATEGNRMADQTATERTHTEMET</sequence>
<evidence type="ECO:0000256" key="1">
    <source>
        <dbReference type="SAM" id="MobiDB-lite"/>
    </source>
</evidence>
<keyword evidence="3" id="KW-1185">Reference proteome</keyword>
<dbReference type="AlphaFoldDB" id="A0AAD8GIH8"/>
<reference evidence="2" key="1">
    <citation type="submission" date="2022-02" db="EMBL/GenBank/DDBJ databases">
        <title>Atlantic sturgeon de novo genome assembly.</title>
        <authorList>
            <person name="Stock M."/>
            <person name="Klopp C."/>
            <person name="Guiguen Y."/>
            <person name="Cabau C."/>
            <person name="Parinello H."/>
            <person name="Santidrian Yebra-Pimentel E."/>
            <person name="Kuhl H."/>
            <person name="Dirks R.P."/>
            <person name="Guessner J."/>
            <person name="Wuertz S."/>
            <person name="Du K."/>
            <person name="Schartl M."/>
        </authorList>
    </citation>
    <scope>NUCLEOTIDE SEQUENCE</scope>
    <source>
        <strain evidence="2">STURGEONOMICS-FGT-2020</strain>
        <tissue evidence="2">Whole blood</tissue>
    </source>
</reference>
<feature type="compositionally biased region" description="Basic and acidic residues" evidence="1">
    <location>
        <begin position="124"/>
        <end position="134"/>
    </location>
</feature>
<proteinExistence type="predicted"/>
<gene>
    <name evidence="2" type="ORF">AOXY_G2249</name>
</gene>
<comment type="caution">
    <text evidence="2">The sequence shown here is derived from an EMBL/GenBank/DDBJ whole genome shotgun (WGS) entry which is preliminary data.</text>
</comment>
<dbReference type="EMBL" id="JAGXEW010000002">
    <property type="protein sequence ID" value="KAK1174696.1"/>
    <property type="molecule type" value="Genomic_DNA"/>
</dbReference>
<organism evidence="2 3">
    <name type="scientific">Acipenser oxyrinchus oxyrinchus</name>
    <dbReference type="NCBI Taxonomy" id="40147"/>
    <lineage>
        <taxon>Eukaryota</taxon>
        <taxon>Metazoa</taxon>
        <taxon>Chordata</taxon>
        <taxon>Craniata</taxon>
        <taxon>Vertebrata</taxon>
        <taxon>Euteleostomi</taxon>
        <taxon>Actinopterygii</taxon>
        <taxon>Chondrostei</taxon>
        <taxon>Acipenseriformes</taxon>
        <taxon>Acipenseridae</taxon>
        <taxon>Acipenser</taxon>
    </lineage>
</organism>
<dbReference type="Proteomes" id="UP001230051">
    <property type="component" value="Unassembled WGS sequence"/>
</dbReference>
<evidence type="ECO:0000313" key="2">
    <source>
        <dbReference type="EMBL" id="KAK1174696.1"/>
    </source>
</evidence>
<evidence type="ECO:0000313" key="3">
    <source>
        <dbReference type="Proteomes" id="UP001230051"/>
    </source>
</evidence>
<accession>A0AAD8GIH8</accession>
<protein>
    <submittedName>
        <fullName evidence="2">Uncharacterized protein</fullName>
    </submittedName>
</protein>
<feature type="region of interest" description="Disordered" evidence="1">
    <location>
        <begin position="107"/>
        <end position="134"/>
    </location>
</feature>